<gene>
    <name evidence="2" type="ORF">HGA15_06835</name>
</gene>
<organism evidence="2 3">
    <name type="scientific">Nocardia flavorosea</name>
    <dbReference type="NCBI Taxonomy" id="53429"/>
    <lineage>
        <taxon>Bacteria</taxon>
        <taxon>Bacillati</taxon>
        <taxon>Actinomycetota</taxon>
        <taxon>Actinomycetes</taxon>
        <taxon>Mycobacteriales</taxon>
        <taxon>Nocardiaceae</taxon>
        <taxon>Nocardia</taxon>
    </lineage>
</organism>
<feature type="transmembrane region" description="Helical" evidence="1">
    <location>
        <begin position="68"/>
        <end position="89"/>
    </location>
</feature>
<keyword evidence="3" id="KW-1185">Reference proteome</keyword>
<dbReference type="Proteomes" id="UP000570678">
    <property type="component" value="Unassembled WGS sequence"/>
</dbReference>
<reference evidence="2 3" key="1">
    <citation type="submission" date="2020-04" db="EMBL/GenBank/DDBJ databases">
        <title>MicrobeNet Type strains.</title>
        <authorList>
            <person name="Nicholson A.C."/>
        </authorList>
    </citation>
    <scope>NUCLEOTIDE SEQUENCE [LARGE SCALE GENOMIC DNA]</scope>
    <source>
        <strain evidence="2 3">JCM 3332</strain>
    </source>
</reference>
<keyword evidence="1" id="KW-0812">Transmembrane</keyword>
<dbReference type="AlphaFoldDB" id="A0A846YFE3"/>
<dbReference type="EMBL" id="JAAXOT010000003">
    <property type="protein sequence ID" value="NKY55878.1"/>
    <property type="molecule type" value="Genomic_DNA"/>
</dbReference>
<dbReference type="RefSeq" id="WP_062972290.1">
    <property type="nucleotide sequence ID" value="NZ_JAAXOT010000003.1"/>
</dbReference>
<feature type="transmembrane region" description="Helical" evidence="1">
    <location>
        <begin position="109"/>
        <end position="128"/>
    </location>
</feature>
<evidence type="ECO:0000313" key="2">
    <source>
        <dbReference type="EMBL" id="NKY55878.1"/>
    </source>
</evidence>
<protein>
    <submittedName>
        <fullName evidence="2">Uncharacterized protein</fullName>
    </submittedName>
</protein>
<sequence length="165" mass="18228">MVVRLRIEAKFGEPAPESPQLTLTHDIVDGPGHGSVMSAFRAPAADAMVTTEWPCCRLCRRRMRFLRWMGRVLVGVAMLIPVSSLLSIAAPDWFRSLAIYDNSILFVELFSALATTFFSLLVAARGAFSYARPILHARLNEGRTTLIVSAAHPEFAAELKELRVG</sequence>
<proteinExistence type="predicted"/>
<accession>A0A846YFE3</accession>
<comment type="caution">
    <text evidence="2">The sequence shown here is derived from an EMBL/GenBank/DDBJ whole genome shotgun (WGS) entry which is preliminary data.</text>
</comment>
<keyword evidence="1" id="KW-1133">Transmembrane helix</keyword>
<evidence type="ECO:0000313" key="3">
    <source>
        <dbReference type="Proteomes" id="UP000570678"/>
    </source>
</evidence>
<keyword evidence="1" id="KW-0472">Membrane</keyword>
<name>A0A846YFE3_9NOCA</name>
<evidence type="ECO:0000256" key="1">
    <source>
        <dbReference type="SAM" id="Phobius"/>
    </source>
</evidence>